<dbReference type="CDD" id="cd01347">
    <property type="entry name" value="ligand_gated_channel"/>
    <property type="match status" value="1"/>
</dbReference>
<dbReference type="InterPro" id="IPR037066">
    <property type="entry name" value="Plug_dom_sf"/>
</dbReference>
<dbReference type="Proteomes" id="UP000285092">
    <property type="component" value="Unassembled WGS sequence"/>
</dbReference>
<dbReference type="Gene3D" id="2.170.130.10">
    <property type="entry name" value="TonB-dependent receptor, plug domain"/>
    <property type="match status" value="1"/>
</dbReference>
<comment type="similarity">
    <text evidence="8 9">Belongs to the TonB-dependent receptor family.</text>
</comment>
<evidence type="ECO:0000256" key="7">
    <source>
        <dbReference type="ARBA" id="ARBA00023237"/>
    </source>
</evidence>
<evidence type="ECO:0000313" key="13">
    <source>
        <dbReference type="EMBL" id="RIV77151.1"/>
    </source>
</evidence>
<feature type="domain" description="TonB-dependent receptor plug" evidence="12">
    <location>
        <begin position="69"/>
        <end position="169"/>
    </location>
</feature>
<keyword evidence="14" id="KW-1185">Reference proteome</keyword>
<dbReference type="OrthoDB" id="5476657at2"/>
<keyword evidence="6 8" id="KW-0472">Membrane</keyword>
<dbReference type="SUPFAM" id="SSF56935">
    <property type="entry name" value="Porins"/>
    <property type="match status" value="1"/>
</dbReference>
<keyword evidence="7 8" id="KW-0998">Cell outer membrane</keyword>
<feature type="domain" description="TonB-dependent receptor-like beta-barrel" evidence="11">
    <location>
        <begin position="451"/>
        <end position="877"/>
    </location>
</feature>
<organism evidence="13 14">
    <name type="scientific">Pelagerythrobacter aerophilus</name>
    <dbReference type="NCBI Taxonomy" id="2306995"/>
    <lineage>
        <taxon>Bacteria</taxon>
        <taxon>Pseudomonadati</taxon>
        <taxon>Pseudomonadota</taxon>
        <taxon>Alphaproteobacteria</taxon>
        <taxon>Sphingomonadales</taxon>
        <taxon>Erythrobacteraceae</taxon>
        <taxon>Pelagerythrobacter</taxon>
    </lineage>
</organism>
<name>A0A418NGH2_9SPHN</name>
<feature type="chain" id="PRO_5019231223" evidence="10">
    <location>
        <begin position="25"/>
        <end position="911"/>
    </location>
</feature>
<keyword evidence="13" id="KW-0675">Receptor</keyword>
<dbReference type="GO" id="GO:0009279">
    <property type="term" value="C:cell outer membrane"/>
    <property type="evidence" value="ECO:0007669"/>
    <property type="project" value="UniProtKB-SubCell"/>
</dbReference>
<dbReference type="PROSITE" id="PS52016">
    <property type="entry name" value="TONB_DEPENDENT_REC_3"/>
    <property type="match status" value="1"/>
</dbReference>
<evidence type="ECO:0000256" key="2">
    <source>
        <dbReference type="ARBA" id="ARBA00022448"/>
    </source>
</evidence>
<keyword evidence="4 8" id="KW-0812">Transmembrane</keyword>
<evidence type="ECO:0000256" key="3">
    <source>
        <dbReference type="ARBA" id="ARBA00022452"/>
    </source>
</evidence>
<reference evidence="13 14" key="1">
    <citation type="submission" date="2018-08" db="EMBL/GenBank/DDBJ databases">
        <title>Altererythrobacter sp.Ery1 and Ery12, the genome sequencing of novel strains in genus Alterythrobacter.</title>
        <authorList>
            <person name="Cheng H."/>
            <person name="Wu Y.-H."/>
            <person name="Fang C."/>
            <person name="Xu X.-W."/>
        </authorList>
    </citation>
    <scope>NUCLEOTIDE SEQUENCE [LARGE SCALE GENOMIC DNA]</scope>
    <source>
        <strain evidence="13 14">Ery1</strain>
    </source>
</reference>
<keyword evidence="2 8" id="KW-0813">Transport</keyword>
<dbReference type="InterPro" id="IPR036942">
    <property type="entry name" value="Beta-barrel_TonB_sf"/>
</dbReference>
<dbReference type="EMBL" id="QXFK01000018">
    <property type="protein sequence ID" value="RIV77151.1"/>
    <property type="molecule type" value="Genomic_DNA"/>
</dbReference>
<dbReference type="RefSeq" id="WP_119514229.1">
    <property type="nucleotide sequence ID" value="NZ_QXFK01000018.1"/>
</dbReference>
<evidence type="ECO:0000313" key="14">
    <source>
        <dbReference type="Proteomes" id="UP000285092"/>
    </source>
</evidence>
<feature type="signal peptide" evidence="10">
    <location>
        <begin position="1"/>
        <end position="24"/>
    </location>
</feature>
<dbReference type="AlphaFoldDB" id="A0A418NGH2"/>
<dbReference type="Gene3D" id="2.40.170.20">
    <property type="entry name" value="TonB-dependent receptor, beta-barrel domain"/>
    <property type="match status" value="1"/>
</dbReference>
<evidence type="ECO:0000256" key="5">
    <source>
        <dbReference type="ARBA" id="ARBA00023077"/>
    </source>
</evidence>
<comment type="caution">
    <text evidence="13">The sequence shown here is derived from an EMBL/GenBank/DDBJ whole genome shotgun (WGS) entry which is preliminary data.</text>
</comment>
<dbReference type="PANTHER" id="PTHR40980">
    <property type="entry name" value="PLUG DOMAIN-CONTAINING PROTEIN"/>
    <property type="match status" value="1"/>
</dbReference>
<evidence type="ECO:0000256" key="4">
    <source>
        <dbReference type="ARBA" id="ARBA00022692"/>
    </source>
</evidence>
<evidence type="ECO:0000256" key="10">
    <source>
        <dbReference type="SAM" id="SignalP"/>
    </source>
</evidence>
<gene>
    <name evidence="13" type="ORF">D2V04_13735</name>
</gene>
<dbReference type="Pfam" id="PF00593">
    <property type="entry name" value="TonB_dep_Rec_b-barrel"/>
    <property type="match status" value="1"/>
</dbReference>
<evidence type="ECO:0000256" key="1">
    <source>
        <dbReference type="ARBA" id="ARBA00004571"/>
    </source>
</evidence>
<dbReference type="Pfam" id="PF07715">
    <property type="entry name" value="Plug"/>
    <property type="match status" value="1"/>
</dbReference>
<dbReference type="InterPro" id="IPR012910">
    <property type="entry name" value="Plug_dom"/>
</dbReference>
<dbReference type="InterPro" id="IPR039426">
    <property type="entry name" value="TonB-dep_rcpt-like"/>
</dbReference>
<proteinExistence type="inferred from homology"/>
<evidence type="ECO:0000256" key="9">
    <source>
        <dbReference type="RuleBase" id="RU003357"/>
    </source>
</evidence>
<dbReference type="InterPro" id="IPR010104">
    <property type="entry name" value="TonB_rcpt_bac"/>
</dbReference>
<dbReference type="PANTHER" id="PTHR40980:SF3">
    <property type="entry name" value="TONB-DEPENDENT RECEPTOR-LIKE BETA-BARREL DOMAIN-CONTAINING PROTEIN"/>
    <property type="match status" value="1"/>
</dbReference>
<protein>
    <submittedName>
        <fullName evidence="13">TonB-dependent receptor</fullName>
    </submittedName>
</protein>
<keyword evidence="3 8" id="KW-1134">Transmembrane beta strand</keyword>
<dbReference type="NCBIfam" id="TIGR01782">
    <property type="entry name" value="TonB-Xanth-Caul"/>
    <property type="match status" value="1"/>
</dbReference>
<dbReference type="InterPro" id="IPR000531">
    <property type="entry name" value="Beta-barrel_TonB"/>
</dbReference>
<comment type="subcellular location">
    <subcellularLocation>
        <location evidence="1 8">Cell outer membrane</location>
        <topology evidence="1 8">Multi-pass membrane protein</topology>
    </subcellularLocation>
</comment>
<accession>A0A418NGH2</accession>
<keyword evidence="5 9" id="KW-0798">TonB box</keyword>
<evidence type="ECO:0000256" key="8">
    <source>
        <dbReference type="PROSITE-ProRule" id="PRU01360"/>
    </source>
</evidence>
<keyword evidence="10" id="KW-0732">Signal</keyword>
<evidence type="ECO:0000259" key="12">
    <source>
        <dbReference type="Pfam" id="PF07715"/>
    </source>
</evidence>
<sequence length="911" mass="98969">MIWSKGILRSASLLAIAWSGTAFAQDVAEPQSSSQSVEASADLPAESEEDLIVVTGIRASLSRAAEIKQNSDMVVDSIVAEDIGKFPDTTTAAALQRVPGVQVVNGFNNEIVNPLIRGIGDIITTLDGREIFTGVGRGFAFQDLPAEALARADVYKSNSAEKIEGGIAGNIDLRLRKPFDLDQGLTVSALGRATYGENADELSYNGGVLIGGRWDAGDGEMGALINLSYSDNSFNRPISFNCDPRSGSNGPPGGDGVVLPTCVGGLTDTGKYQRPQVNAAFQWRPNDTVELYLDGLYSGYRAKFGTFFIFSDIFAAESISNVEATDLCFQAPVSPAGFRDPNSADIQDLCIGSSATFNNVPGNTSTQAKRDKTDQYMLAGGIKITDGPWNLRLDISRFQSKTNNRTTIVDIGKRIEQVDVDINDDRHGTTDMVGNPVGDPDGFMFINSLFQDYRRSNSTITQAMFDGSYEVGSFLDEVQFGVRYADRNATFRGNLAGGPPASNMADRLVANSGLPADFLIESPATIPVINGGQHWITPDPDFLRENTDVLRALYGGAPGDPEDSPTRSFDADESTMALYLQGRYAFDVGTIPIDGLIGGRYVITDRTIEGTGVVTSPDGEGVLTPVKASSSSKKFLPNASIRVQLTPELQFRASYARTIAQPLFADLNPGLTYSVPSNANIRPSGTGGNPNLRPQVADSYDATLEYYFGRGSYIAAGVYYRDIKDRVARNVAEEVIDGITYDINRPRNLGSSRLQGFEVGGQYFLDFLPDGFDGLGVFANYTYADTEVLTEGDLLQGKALGGVSKHAYNVGALYEKYGLHARVAYNWRDRYYDGTFTQLLVPEQQIYFNYVRPNGRLDFSIGYDVTENITVNFEGVNVLKGKYLSYFDTPAYPHDIRIDDTFYGASVRVKF</sequence>
<evidence type="ECO:0000256" key="6">
    <source>
        <dbReference type="ARBA" id="ARBA00023136"/>
    </source>
</evidence>
<evidence type="ECO:0000259" key="11">
    <source>
        <dbReference type="Pfam" id="PF00593"/>
    </source>
</evidence>